<dbReference type="GO" id="GO:0005516">
    <property type="term" value="F:calmodulin binding"/>
    <property type="evidence" value="ECO:0007669"/>
    <property type="project" value="InterPro"/>
</dbReference>
<feature type="compositionally biased region" description="Polar residues" evidence="1">
    <location>
        <begin position="112"/>
        <end position="127"/>
    </location>
</feature>
<sequence length="557" mass="61886">MAEGSTSTIATPEKVEFHGRNMGKISSGKSSFPNNGGNVYSQHRRASLGAYYARESMRRNSIEKLDSANNCQKSVPHYLRASTGSCHDFCKYGRKPAFEAKERRSIPKRTTKPPSSEQNSVEKTVSGEQKKKIIVNHKSPSGTKSRLPEHKPKPSLSTKMYSAEKKASPGYNIHMRRHTPSPYTPEIIKREIMFPSKNVEVPPKQDSSIDDKVLESEKKTENAFNKHSPSAKLKSVTVRVLSSPNTSDGIHGKGRRNNDIKTSGKMLASIASVKKDLAPLPASAAPKISLRRTPSLKSRKIIRSKVMSPLKDRNIIHKAQIEGLSDEKIPEKTLHVIRTDRPVIQSRSSPSTIVSSSVAKSPSLLCHEEEEADYDETEVDELISDCNDTAEVGKVKLVKEKHIKVLRKSTEVGSEDRDSTPMKLNFRRGKVVDLKSDNNNPRRLRFRKGRVLAEDQDGKGDFRRKTFKNGMVNDDKNDADPSSKKIALKHQDVQGKRDLQVSSEISLPLGMSFLGFTLESRGTSRTDTYASPLDPEDEHLGSGGGMSSAKMRDESEN</sequence>
<feature type="compositionally biased region" description="Polar residues" evidence="1">
    <location>
        <begin position="1"/>
        <end position="10"/>
    </location>
</feature>
<proteinExistence type="predicted"/>
<keyword evidence="4" id="KW-1185">Reference proteome</keyword>
<dbReference type="AlphaFoldDB" id="A0AAD2DNJ3"/>
<accession>A0AAD2DNJ3</accession>
<gene>
    <name evidence="3" type="ORF">FPE_LOCUS6113</name>
</gene>
<feature type="region of interest" description="Disordered" evidence="1">
    <location>
        <begin position="460"/>
        <end position="483"/>
    </location>
</feature>
<dbReference type="Pfam" id="PF07839">
    <property type="entry name" value="CaM_binding"/>
    <property type="match status" value="1"/>
</dbReference>
<dbReference type="Proteomes" id="UP000834106">
    <property type="component" value="Chromosome 3"/>
</dbReference>
<name>A0AAD2DNJ3_9LAMI</name>
<dbReference type="InterPro" id="IPR012417">
    <property type="entry name" value="CaM-bd_dom_pln"/>
</dbReference>
<evidence type="ECO:0000259" key="2">
    <source>
        <dbReference type="Pfam" id="PF07839"/>
    </source>
</evidence>
<dbReference type="PANTHER" id="PTHR33349">
    <property type="entry name" value="EMB|CAB62594.1"/>
    <property type="match status" value="1"/>
</dbReference>
<evidence type="ECO:0000256" key="1">
    <source>
        <dbReference type="SAM" id="MobiDB-lite"/>
    </source>
</evidence>
<feature type="compositionally biased region" description="Basic and acidic residues" evidence="1">
    <location>
        <begin position="473"/>
        <end position="483"/>
    </location>
</feature>
<feature type="domain" description="Calmodulin-binding" evidence="2">
    <location>
        <begin position="423"/>
        <end position="500"/>
    </location>
</feature>
<evidence type="ECO:0000313" key="4">
    <source>
        <dbReference type="Proteomes" id="UP000834106"/>
    </source>
</evidence>
<organism evidence="3 4">
    <name type="scientific">Fraxinus pennsylvanica</name>
    <dbReference type="NCBI Taxonomy" id="56036"/>
    <lineage>
        <taxon>Eukaryota</taxon>
        <taxon>Viridiplantae</taxon>
        <taxon>Streptophyta</taxon>
        <taxon>Embryophyta</taxon>
        <taxon>Tracheophyta</taxon>
        <taxon>Spermatophyta</taxon>
        <taxon>Magnoliopsida</taxon>
        <taxon>eudicotyledons</taxon>
        <taxon>Gunneridae</taxon>
        <taxon>Pentapetalae</taxon>
        <taxon>asterids</taxon>
        <taxon>lamiids</taxon>
        <taxon>Lamiales</taxon>
        <taxon>Oleaceae</taxon>
        <taxon>Oleeae</taxon>
        <taxon>Fraxinus</taxon>
    </lineage>
</organism>
<protein>
    <recommendedName>
        <fullName evidence="2">Calmodulin-binding domain-containing protein</fullName>
    </recommendedName>
</protein>
<dbReference type="PANTHER" id="PTHR33349:SF1">
    <property type="entry name" value="EMB|CAB62594.1"/>
    <property type="match status" value="1"/>
</dbReference>
<feature type="compositionally biased region" description="Polar residues" evidence="1">
    <location>
        <begin position="27"/>
        <end position="40"/>
    </location>
</feature>
<feature type="region of interest" description="Disordered" evidence="1">
    <location>
        <begin position="521"/>
        <end position="557"/>
    </location>
</feature>
<feature type="region of interest" description="Disordered" evidence="1">
    <location>
        <begin position="240"/>
        <end position="262"/>
    </location>
</feature>
<feature type="region of interest" description="Disordered" evidence="1">
    <location>
        <begin position="1"/>
        <end position="40"/>
    </location>
</feature>
<evidence type="ECO:0000313" key="3">
    <source>
        <dbReference type="EMBL" id="CAI9758683.1"/>
    </source>
</evidence>
<dbReference type="EMBL" id="OU503038">
    <property type="protein sequence ID" value="CAI9758683.1"/>
    <property type="molecule type" value="Genomic_DNA"/>
</dbReference>
<feature type="region of interest" description="Disordered" evidence="1">
    <location>
        <begin position="99"/>
        <end position="185"/>
    </location>
</feature>
<reference evidence="3" key="1">
    <citation type="submission" date="2023-05" db="EMBL/GenBank/DDBJ databases">
        <authorList>
            <person name="Huff M."/>
        </authorList>
    </citation>
    <scope>NUCLEOTIDE SEQUENCE</scope>
</reference>